<protein>
    <submittedName>
        <fullName evidence="1">Uncharacterized protein</fullName>
    </submittedName>
</protein>
<dbReference type="Proteomes" id="UP000011704">
    <property type="component" value="Unassembled WGS sequence"/>
</dbReference>
<evidence type="ECO:0000313" key="2">
    <source>
        <dbReference type="Proteomes" id="UP000011704"/>
    </source>
</evidence>
<sequence>MLAERNIFNGHKSIERPKVINMPFNWEKVNNAYKERGNSPESWISTSKALLVSARVLRDAFENAQLTLPESDNKNENFEILMSTLEPELMLRAFALECLYKAIWLSRGNELYKNGSFKGVDGNKNMI</sequence>
<name>M1YX66_NITG3</name>
<keyword evidence="2" id="KW-1185">Reference proteome</keyword>
<dbReference type="InParanoid" id="M1YX66"/>
<proteinExistence type="predicted"/>
<evidence type="ECO:0000313" key="1">
    <source>
        <dbReference type="EMBL" id="CCQ89878.1"/>
    </source>
</evidence>
<dbReference type="AlphaFoldDB" id="M1YX66"/>
<gene>
    <name evidence="1" type="ORF">NITGR_180008</name>
</gene>
<comment type="caution">
    <text evidence="1">The sequence shown here is derived from an EMBL/GenBank/DDBJ whole genome shotgun (WGS) entry which is preliminary data.</text>
</comment>
<organism evidence="1 2">
    <name type="scientific">Nitrospina gracilis (strain 3/211)</name>
    <dbReference type="NCBI Taxonomy" id="1266370"/>
    <lineage>
        <taxon>Bacteria</taxon>
        <taxon>Pseudomonadati</taxon>
        <taxon>Nitrospinota/Tectimicrobiota group</taxon>
        <taxon>Nitrospinota</taxon>
        <taxon>Nitrospinia</taxon>
        <taxon>Nitrospinales</taxon>
        <taxon>Nitrospinaceae</taxon>
        <taxon>Nitrospina</taxon>
    </lineage>
</organism>
<accession>M1YX66</accession>
<reference evidence="1 2" key="1">
    <citation type="journal article" date="2013" name="Front. Microbiol.">
        <title>The genome of Nitrospina gracilis illuminates the metabolism and evolution of the major marine nitrite oxidizer.</title>
        <authorList>
            <person name="Luecker S."/>
            <person name="Nowka B."/>
            <person name="Rattei T."/>
            <person name="Spieck E."/>
            <person name="and Daims H."/>
        </authorList>
    </citation>
    <scope>NUCLEOTIDE SEQUENCE [LARGE SCALE GENOMIC DNA]</scope>
    <source>
        <strain evidence="1 2">3/211</strain>
    </source>
</reference>
<dbReference type="HOGENOM" id="CLU_1968210_0_0_0"/>
<dbReference type="EMBL" id="CAQJ01000020">
    <property type="protein sequence ID" value="CCQ89878.1"/>
    <property type="molecule type" value="Genomic_DNA"/>
</dbReference>
<dbReference type="STRING" id="1266370.NITGR_180008"/>